<reference evidence="2" key="1">
    <citation type="submission" date="2018-05" db="EMBL/GenBank/DDBJ databases">
        <title>Draft genome of Mucuna pruriens seed.</title>
        <authorList>
            <person name="Nnadi N.E."/>
            <person name="Vos R."/>
            <person name="Hasami M.H."/>
            <person name="Devisetty U.K."/>
            <person name="Aguiy J.C."/>
        </authorList>
    </citation>
    <scope>NUCLEOTIDE SEQUENCE [LARGE SCALE GENOMIC DNA]</scope>
    <source>
        <strain evidence="2">JCA_2017</strain>
    </source>
</reference>
<accession>A0A371FC26</accession>
<dbReference type="Pfam" id="PF00078">
    <property type="entry name" value="RVT_1"/>
    <property type="match status" value="1"/>
</dbReference>
<sequence length="223" mass="25488">MVKKASGKWRMCTNYTDLNKACPKDPYPFPNINHLVYRVTGYALLSFMDAYSGYNQIRIHLEDEEKTVFITDGGAFCYKVMPFGLKNARATYQRLMDSIFQDIMGVDVDGMVVKSEVASKHCKTIEQVFRVLRKHQLRLNPEKCSFGVQAGKFLGFMLTERGIEANPNKCRVTALSRFISRAVNAATPIFATLKRERNFTWTPEFDEAFLRLKAMLATPPTPF</sequence>
<organism evidence="2 3">
    <name type="scientific">Mucuna pruriens</name>
    <name type="common">Velvet bean</name>
    <name type="synonym">Dolichos pruriens</name>
    <dbReference type="NCBI Taxonomy" id="157652"/>
    <lineage>
        <taxon>Eukaryota</taxon>
        <taxon>Viridiplantae</taxon>
        <taxon>Streptophyta</taxon>
        <taxon>Embryophyta</taxon>
        <taxon>Tracheophyta</taxon>
        <taxon>Spermatophyta</taxon>
        <taxon>Magnoliopsida</taxon>
        <taxon>eudicotyledons</taxon>
        <taxon>Gunneridae</taxon>
        <taxon>Pentapetalae</taxon>
        <taxon>rosids</taxon>
        <taxon>fabids</taxon>
        <taxon>Fabales</taxon>
        <taxon>Fabaceae</taxon>
        <taxon>Papilionoideae</taxon>
        <taxon>50 kb inversion clade</taxon>
        <taxon>NPAAA clade</taxon>
        <taxon>indigoferoid/millettioid clade</taxon>
        <taxon>Phaseoleae</taxon>
        <taxon>Mucuna</taxon>
    </lineage>
</organism>
<dbReference type="InterPro" id="IPR043128">
    <property type="entry name" value="Rev_trsase/Diguanyl_cyclase"/>
</dbReference>
<protein>
    <recommendedName>
        <fullName evidence="1">Reverse transcriptase domain-containing protein</fullName>
    </recommendedName>
</protein>
<proteinExistence type="predicted"/>
<dbReference type="CDD" id="cd01647">
    <property type="entry name" value="RT_LTR"/>
    <property type="match status" value="1"/>
</dbReference>
<feature type="non-terminal residue" evidence="2">
    <location>
        <position position="1"/>
    </location>
</feature>
<dbReference type="AlphaFoldDB" id="A0A371FC26"/>
<evidence type="ECO:0000313" key="3">
    <source>
        <dbReference type="Proteomes" id="UP000257109"/>
    </source>
</evidence>
<feature type="domain" description="Reverse transcriptase" evidence="1">
    <location>
        <begin position="2"/>
        <end position="157"/>
    </location>
</feature>
<dbReference type="PANTHER" id="PTHR24559">
    <property type="entry name" value="TRANSPOSON TY3-I GAG-POL POLYPROTEIN"/>
    <property type="match status" value="1"/>
</dbReference>
<gene>
    <name evidence="2" type="ORF">CR513_44228</name>
</gene>
<dbReference type="EMBL" id="QJKJ01009705">
    <property type="protein sequence ID" value="RDX75846.1"/>
    <property type="molecule type" value="Genomic_DNA"/>
</dbReference>
<comment type="caution">
    <text evidence="2">The sequence shown here is derived from an EMBL/GenBank/DDBJ whole genome shotgun (WGS) entry which is preliminary data.</text>
</comment>
<dbReference type="Proteomes" id="UP000257109">
    <property type="component" value="Unassembled WGS sequence"/>
</dbReference>
<name>A0A371FC26_MUCPR</name>
<dbReference type="Gene3D" id="3.10.10.10">
    <property type="entry name" value="HIV Type 1 Reverse Transcriptase, subunit A, domain 1"/>
    <property type="match status" value="1"/>
</dbReference>
<dbReference type="SUPFAM" id="SSF56672">
    <property type="entry name" value="DNA/RNA polymerases"/>
    <property type="match status" value="1"/>
</dbReference>
<dbReference type="Gene3D" id="3.30.70.270">
    <property type="match status" value="2"/>
</dbReference>
<dbReference type="PANTHER" id="PTHR24559:SF444">
    <property type="entry name" value="REVERSE TRANSCRIPTASE DOMAIN-CONTAINING PROTEIN"/>
    <property type="match status" value="1"/>
</dbReference>
<dbReference type="InterPro" id="IPR053134">
    <property type="entry name" value="RNA-dir_DNA_polymerase"/>
</dbReference>
<dbReference type="InterPro" id="IPR000477">
    <property type="entry name" value="RT_dom"/>
</dbReference>
<evidence type="ECO:0000259" key="1">
    <source>
        <dbReference type="Pfam" id="PF00078"/>
    </source>
</evidence>
<dbReference type="OrthoDB" id="542221at2759"/>
<evidence type="ECO:0000313" key="2">
    <source>
        <dbReference type="EMBL" id="RDX75846.1"/>
    </source>
</evidence>
<dbReference type="InterPro" id="IPR043502">
    <property type="entry name" value="DNA/RNA_pol_sf"/>
</dbReference>
<keyword evidence="3" id="KW-1185">Reference proteome</keyword>